<organism evidence="1 2">
    <name type="scientific">Hypoxylon rubiginosum</name>
    <dbReference type="NCBI Taxonomy" id="110542"/>
    <lineage>
        <taxon>Eukaryota</taxon>
        <taxon>Fungi</taxon>
        <taxon>Dikarya</taxon>
        <taxon>Ascomycota</taxon>
        <taxon>Pezizomycotina</taxon>
        <taxon>Sordariomycetes</taxon>
        <taxon>Xylariomycetidae</taxon>
        <taxon>Xylariales</taxon>
        <taxon>Hypoxylaceae</taxon>
        <taxon>Hypoxylon</taxon>
    </lineage>
</organism>
<proteinExistence type="predicted"/>
<dbReference type="EMBL" id="MU394373">
    <property type="protein sequence ID" value="KAI6082354.1"/>
    <property type="molecule type" value="Genomic_DNA"/>
</dbReference>
<name>A0ACC0CPL6_9PEZI</name>
<dbReference type="Proteomes" id="UP001497680">
    <property type="component" value="Unassembled WGS sequence"/>
</dbReference>
<accession>A0ACC0CPL6</accession>
<comment type="caution">
    <text evidence="1">The sequence shown here is derived from an EMBL/GenBank/DDBJ whole genome shotgun (WGS) entry which is preliminary data.</text>
</comment>
<sequence length="467" mass="50700">MVSITGHQCPQAACLIEAGLQSHILTPQDPAYQIREDSYFSNTAKSGPACIFLPESSEQVSTAVKALVAAKEAFAIRSGGHAPLNGSNDIKGGVTIDLSCLNNIQYDENSQLVTFGPGVRWKHVYQALEQYDRVVAGGREGETGVAGFLLGGGNTWFTAHKGFACDNVVSYQVVLADGRIITVKQDTHADLFRALKGGSNNLGIVTSFTMNTITYKNIWGGVTMMSKQYIPDVIRATVEFTTNLPNYPESSLIVGVNYNSRVKDIIAGGALVHTQGVEDSPAFAQLKSILEMGLETALPSDTYTTWFTLTIKNDTRIMSKAAEVHNALVEDLKSYIPGGDFDTQCIFQPLPKSFAQHSVQIGGNILGIERNKSDGLLFQLNTMVKTSDQNKFSYQRVKAGVEAIKEFAGTIEGGLLDWVYINYADQSQDPLGSYGAENVRFMKRVAATYDPDGVFQTLCPGGFKLPK</sequence>
<evidence type="ECO:0000313" key="2">
    <source>
        <dbReference type="Proteomes" id="UP001497680"/>
    </source>
</evidence>
<protein>
    <submittedName>
        <fullName evidence="1">Uncharacterized protein</fullName>
    </submittedName>
</protein>
<reference evidence="1 2" key="1">
    <citation type="journal article" date="2022" name="New Phytol.">
        <title>Ecological generalism drives hyperdiversity of secondary metabolite gene clusters in xylarialean endophytes.</title>
        <authorList>
            <person name="Franco M.E.E."/>
            <person name="Wisecaver J.H."/>
            <person name="Arnold A.E."/>
            <person name="Ju Y.M."/>
            <person name="Slot J.C."/>
            <person name="Ahrendt S."/>
            <person name="Moore L.P."/>
            <person name="Eastman K.E."/>
            <person name="Scott K."/>
            <person name="Konkel Z."/>
            <person name="Mondo S.J."/>
            <person name="Kuo A."/>
            <person name="Hayes R.D."/>
            <person name="Haridas S."/>
            <person name="Andreopoulos B."/>
            <person name="Riley R."/>
            <person name="LaButti K."/>
            <person name="Pangilinan J."/>
            <person name="Lipzen A."/>
            <person name="Amirebrahimi M."/>
            <person name="Yan J."/>
            <person name="Adam C."/>
            <person name="Keymanesh K."/>
            <person name="Ng V."/>
            <person name="Louie K."/>
            <person name="Northen T."/>
            <person name="Drula E."/>
            <person name="Henrissat B."/>
            <person name="Hsieh H.M."/>
            <person name="Youens-Clark K."/>
            <person name="Lutzoni F."/>
            <person name="Miadlikowska J."/>
            <person name="Eastwood D.C."/>
            <person name="Hamelin R.C."/>
            <person name="Grigoriev I.V."/>
            <person name="U'Ren J.M."/>
        </authorList>
    </citation>
    <scope>NUCLEOTIDE SEQUENCE [LARGE SCALE GENOMIC DNA]</scope>
    <source>
        <strain evidence="1 2">ER1909</strain>
    </source>
</reference>
<evidence type="ECO:0000313" key="1">
    <source>
        <dbReference type="EMBL" id="KAI6082354.1"/>
    </source>
</evidence>
<gene>
    <name evidence="1" type="ORF">F4821DRAFT_272556</name>
</gene>
<keyword evidence="2" id="KW-1185">Reference proteome</keyword>